<evidence type="ECO:0000256" key="5">
    <source>
        <dbReference type="ARBA" id="ARBA00023002"/>
    </source>
</evidence>
<evidence type="ECO:0000256" key="4">
    <source>
        <dbReference type="ARBA" id="ARBA00022964"/>
    </source>
</evidence>
<dbReference type="HAMAP" id="MF_01972">
    <property type="entry name" value="T23O"/>
    <property type="match status" value="1"/>
</dbReference>
<feature type="binding site" evidence="9">
    <location>
        <position position="117"/>
    </location>
    <ligand>
        <name>substrate</name>
    </ligand>
</feature>
<comment type="catalytic activity">
    <reaction evidence="8 9">
        <text>L-tryptophan + O2 = N-formyl-L-kynurenine</text>
        <dbReference type="Rhea" id="RHEA:24536"/>
        <dbReference type="ChEBI" id="CHEBI:15379"/>
        <dbReference type="ChEBI" id="CHEBI:57912"/>
        <dbReference type="ChEBI" id="CHEBI:58629"/>
        <dbReference type="EC" id="1.13.11.11"/>
    </reaction>
</comment>
<name>A0A969W8K3_9GAMM</name>
<protein>
    <recommendedName>
        <fullName evidence="9">Tryptophan 2,3-dioxygenase</fullName>
        <shortName evidence="9">TDO</shortName>
        <ecNumber evidence="9">1.13.11.11</ecNumber>
    </recommendedName>
    <alternativeName>
        <fullName evidence="9">Tryptamin 2,3-dioxygenase</fullName>
    </alternativeName>
    <alternativeName>
        <fullName evidence="9">Tryptophan oxygenase</fullName>
        <shortName evidence="9">TO</shortName>
        <shortName evidence="9">TRPO</shortName>
    </alternativeName>
    <alternativeName>
        <fullName evidence="9">Tryptophan pyrrolase</fullName>
    </alternativeName>
    <alternativeName>
        <fullName evidence="9">Tryptophanase</fullName>
    </alternativeName>
</protein>
<dbReference type="PANTHER" id="PTHR10138">
    <property type="entry name" value="TRYPTOPHAN 2,3-DIOXYGENASE"/>
    <property type="match status" value="1"/>
</dbReference>
<feature type="binding site" evidence="9">
    <location>
        <begin position="51"/>
        <end position="55"/>
    </location>
    <ligand>
        <name>substrate</name>
    </ligand>
</feature>
<dbReference type="GO" id="GO:0004833">
    <property type="term" value="F:L-tryptophan 2,3-dioxygenase activity"/>
    <property type="evidence" value="ECO:0007669"/>
    <property type="project" value="UniProtKB-UniRule"/>
</dbReference>
<evidence type="ECO:0000313" key="11">
    <source>
        <dbReference type="Proteomes" id="UP000653472"/>
    </source>
</evidence>
<dbReference type="PANTHER" id="PTHR10138:SF0">
    <property type="entry name" value="TRYPTOPHAN 2,3-DIOXYGENASE"/>
    <property type="match status" value="1"/>
</dbReference>
<dbReference type="Pfam" id="PF03301">
    <property type="entry name" value="Trp_dioxygenase"/>
    <property type="match status" value="1"/>
</dbReference>
<comment type="pathway">
    <text evidence="9">Amino-acid degradation; L-tryptophan degradation via kynurenine pathway; L-kynurenine from L-tryptophan: step 1/2.</text>
</comment>
<dbReference type="GO" id="GO:0020037">
    <property type="term" value="F:heme binding"/>
    <property type="evidence" value="ECO:0007669"/>
    <property type="project" value="UniProtKB-UniRule"/>
</dbReference>
<keyword evidence="3 9" id="KW-0479">Metal-binding</keyword>
<evidence type="ECO:0000256" key="7">
    <source>
        <dbReference type="ARBA" id="ARBA00023079"/>
    </source>
</evidence>
<evidence type="ECO:0000313" key="10">
    <source>
        <dbReference type="EMBL" id="NKF22622.1"/>
    </source>
</evidence>
<evidence type="ECO:0000256" key="8">
    <source>
        <dbReference type="ARBA" id="ARBA00050412"/>
    </source>
</evidence>
<feature type="binding site" evidence="9">
    <location>
        <position position="113"/>
    </location>
    <ligand>
        <name>substrate</name>
    </ligand>
</feature>
<dbReference type="Gene3D" id="1.20.58.480">
    <property type="match status" value="1"/>
</dbReference>
<evidence type="ECO:0000256" key="9">
    <source>
        <dbReference type="HAMAP-Rule" id="MF_01972"/>
    </source>
</evidence>
<dbReference type="AlphaFoldDB" id="A0A969W8K3"/>
<comment type="similarity">
    <text evidence="9">Belongs to the tryptophan 2,3-dioxygenase family.</text>
</comment>
<dbReference type="InterPro" id="IPR017485">
    <property type="entry name" value="Trp_2-3-dOase_bac"/>
</dbReference>
<dbReference type="FunFam" id="1.20.58.480:FF:000001">
    <property type="entry name" value="Tryptophan 2,3-dioxygenase"/>
    <property type="match status" value="1"/>
</dbReference>
<dbReference type="Proteomes" id="UP000653472">
    <property type="component" value="Unassembled WGS sequence"/>
</dbReference>
<comment type="subunit">
    <text evidence="1 9">Homotetramer.</text>
</comment>
<dbReference type="EMBL" id="JAAVXB010000004">
    <property type="protein sequence ID" value="NKF22622.1"/>
    <property type="molecule type" value="Genomic_DNA"/>
</dbReference>
<gene>
    <name evidence="9 10" type="primary">kynA</name>
    <name evidence="10" type="ORF">G7Y82_09850</name>
</gene>
<dbReference type="GO" id="GO:0046872">
    <property type="term" value="F:metal ion binding"/>
    <property type="evidence" value="ECO:0007669"/>
    <property type="project" value="UniProtKB-KW"/>
</dbReference>
<keyword evidence="5 9" id="KW-0560">Oxidoreductase</keyword>
<dbReference type="GO" id="GO:0019442">
    <property type="term" value="P:L-tryptophan catabolic process to acetyl-CoA"/>
    <property type="evidence" value="ECO:0007669"/>
    <property type="project" value="TreeGrafter"/>
</dbReference>
<keyword evidence="2 9" id="KW-0349">Heme</keyword>
<evidence type="ECO:0000256" key="6">
    <source>
        <dbReference type="ARBA" id="ARBA00023004"/>
    </source>
</evidence>
<dbReference type="RefSeq" id="WP_168147863.1">
    <property type="nucleotide sequence ID" value="NZ_JAAVXB010000004.1"/>
</dbReference>
<sequence length="282" mass="32200">MAQQDTPSDAKTANGAYTDFAKAMSYGDYLQLPTLLSAQKPLSTQSDELLFIIIHQSTELWMKLVLHELDLAIAGVRADRLQPALKNLARVGRIQAQMIQSWDVLSTMTPSEYSAFRDSLGRSSGFQSFQNRRIEFLLGNKQASMIEPHRHDPAVSAMLDEALAAPSLYDEAIRLLARRGFAIDADVLDRDFRESHAGNDSVREAWLTIYRDPQRWWDLYQLAEKLVDVDDWFQQWRFRHMTTVKRIIGFKRGTGGTAGVSYLKKATDITLFPELWDLRTEL</sequence>
<organism evidence="10 11">
    <name type="scientific">Solimonas marina</name>
    <dbReference type="NCBI Taxonomy" id="2714601"/>
    <lineage>
        <taxon>Bacteria</taxon>
        <taxon>Pseudomonadati</taxon>
        <taxon>Pseudomonadota</taxon>
        <taxon>Gammaproteobacteria</taxon>
        <taxon>Nevskiales</taxon>
        <taxon>Nevskiaceae</taxon>
        <taxon>Solimonas</taxon>
    </lineage>
</organism>
<feature type="binding site" evidence="9">
    <location>
        <position position="254"/>
    </location>
    <ligand>
        <name>substrate</name>
    </ligand>
</feature>
<evidence type="ECO:0000256" key="3">
    <source>
        <dbReference type="ARBA" id="ARBA00022723"/>
    </source>
</evidence>
<comment type="cofactor">
    <cofactor evidence="9">
        <name>heme</name>
        <dbReference type="ChEBI" id="CHEBI:30413"/>
    </cofactor>
    <text evidence="9">Binds 1 heme group per subunit.</text>
</comment>
<dbReference type="InterPro" id="IPR037217">
    <property type="entry name" value="Trp/Indoleamine_2_3_dOase-like"/>
</dbReference>
<dbReference type="NCBIfam" id="TIGR03036">
    <property type="entry name" value="trp_2_3_diox"/>
    <property type="match status" value="1"/>
</dbReference>
<dbReference type="EC" id="1.13.11.11" evidence="9"/>
<keyword evidence="6 9" id="KW-0408">Iron</keyword>
<proteinExistence type="inferred from homology"/>
<feature type="binding site" description="axial binding residue" evidence="9">
    <location>
        <position position="240"/>
    </location>
    <ligand>
        <name>heme</name>
        <dbReference type="ChEBI" id="CHEBI:30413"/>
    </ligand>
    <ligandPart>
        <name>Fe</name>
        <dbReference type="ChEBI" id="CHEBI:18248"/>
    </ligandPart>
</feature>
<evidence type="ECO:0000256" key="2">
    <source>
        <dbReference type="ARBA" id="ARBA00022617"/>
    </source>
</evidence>
<reference evidence="10" key="1">
    <citation type="submission" date="2020-03" db="EMBL/GenBank/DDBJ databases">
        <title>Solimonas marina sp. nov., isolated from deep seawater of the Pacific Ocean.</title>
        <authorList>
            <person name="Liu X."/>
            <person name="Lai Q."/>
            <person name="Sun F."/>
            <person name="Gai Y."/>
            <person name="Li G."/>
            <person name="Shao Z."/>
        </authorList>
    </citation>
    <scope>NUCLEOTIDE SEQUENCE</scope>
    <source>
        <strain evidence="10">C16B3</strain>
    </source>
</reference>
<dbReference type="SUPFAM" id="SSF140959">
    <property type="entry name" value="Indolic compounds 2,3-dioxygenase-like"/>
    <property type="match status" value="1"/>
</dbReference>
<comment type="caution">
    <text evidence="10">The sequence shown here is derived from an EMBL/GenBank/DDBJ whole genome shotgun (WGS) entry which is preliminary data.</text>
</comment>
<dbReference type="GO" id="GO:0019441">
    <property type="term" value="P:L-tryptophan catabolic process to kynurenine"/>
    <property type="evidence" value="ECO:0007669"/>
    <property type="project" value="UniProtKB-UniRule"/>
</dbReference>
<evidence type="ECO:0000256" key="1">
    <source>
        <dbReference type="ARBA" id="ARBA00011881"/>
    </source>
</evidence>
<keyword evidence="7 9" id="KW-0823">Tryptophan catabolism</keyword>
<comment type="function">
    <text evidence="9">Heme-dependent dioxygenase that catalyzes the oxidative cleavage of the L-tryptophan (L-Trp) pyrrole ring and converts L-tryptophan to N-formyl-L-kynurenine. Catalyzes the oxidative cleavage of the indole moiety.</text>
</comment>
<accession>A0A969W8K3</accession>
<keyword evidence="11" id="KW-1185">Reference proteome</keyword>
<keyword evidence="4 9" id="KW-0223">Dioxygenase</keyword>
<dbReference type="InterPro" id="IPR004981">
    <property type="entry name" value="Trp_2_3_dOase"/>
</dbReference>